<dbReference type="HOGENOM" id="CLU_064503_0_0_0"/>
<dbReference type="STRING" id="519441.Smon_0101"/>
<dbReference type="eggNOG" id="ENOG5030WMS">
    <property type="taxonomic scope" value="Bacteria"/>
</dbReference>
<dbReference type="InterPro" id="IPR019062">
    <property type="entry name" value="Restrct_endonuc_II_HpaII"/>
</dbReference>
<keyword evidence="1" id="KW-0378">Hydrolase</keyword>
<dbReference type="Pfam" id="PF09561">
    <property type="entry name" value="RE_HpaII"/>
    <property type="match status" value="1"/>
</dbReference>
<keyword evidence="2" id="KW-1185">Reference proteome</keyword>
<gene>
    <name evidence="1" type="ordered locus">Smon_0101</name>
</gene>
<organism evidence="1 2">
    <name type="scientific">Streptobacillus moniliformis (strain ATCC 14647 / DSM 12112 / NCTC 10651 / 9901)</name>
    <dbReference type="NCBI Taxonomy" id="519441"/>
    <lineage>
        <taxon>Bacteria</taxon>
        <taxon>Fusobacteriati</taxon>
        <taxon>Fusobacteriota</taxon>
        <taxon>Fusobacteriia</taxon>
        <taxon>Fusobacteriales</taxon>
        <taxon>Leptotrichiaceae</taxon>
        <taxon>Streptobacillus</taxon>
    </lineage>
</organism>
<evidence type="ECO:0000313" key="2">
    <source>
        <dbReference type="Proteomes" id="UP000002072"/>
    </source>
</evidence>
<dbReference type="REBASE" id="22727">
    <property type="entry name" value="SmoLI"/>
</dbReference>
<sequence length="336" mass="38952">MVNKQLKLVNCKLEIVNDSIFTVKSIISENKKGNIIFEIKDNKVYPIIYDNKLEAIDIDDIKQFYELMYNEIYNSNNGIGSFNITSINSLLFKLGIENNFKSIANKKDDITLINLDNNKNINVKLSYSIKSQLGRPAIILNASKHTNFIYKITNISEDDVKRINSINTPSKLKDRIHELEKINANIEFVGLTSDAFEKNLKMIDYKLPDVLAEVLLNSYKNDEKFLKKLFSESSIYETNELSIKKLKDFLEAISFGIMPSKEWNGINNVNGGIIIVSNDKKIYVLDMIYFSDEVRKYLLENTKLDSPSSTRYNMLNIYKKNNEFYFTLNLQVRYIK</sequence>
<dbReference type="EC" id="3.1.21.4" evidence="1"/>
<dbReference type="Proteomes" id="UP000002072">
    <property type="component" value="Chromosome"/>
</dbReference>
<dbReference type="EMBL" id="CP001779">
    <property type="protein sequence ID" value="ACZ00597.1"/>
    <property type="molecule type" value="Genomic_DNA"/>
</dbReference>
<dbReference type="OrthoDB" id="1551452at2"/>
<accession>D1AWC1</accession>
<evidence type="ECO:0000313" key="1">
    <source>
        <dbReference type="EMBL" id="ACZ00597.1"/>
    </source>
</evidence>
<reference evidence="1 2" key="1">
    <citation type="journal article" date="2009" name="Stand. Genomic Sci.">
        <title>Complete genome sequence of Streptobacillus moniliformis type strain (9901T).</title>
        <authorList>
            <person name="Nolan M."/>
            <person name="Gronow S."/>
            <person name="Lapidus A."/>
            <person name="Ivanova N."/>
            <person name="Copeland A."/>
            <person name="Lucas S."/>
            <person name="Del Rio T.G."/>
            <person name="Chen F."/>
            <person name="Tice H."/>
            <person name="Pitluck S."/>
            <person name="Cheng J.F."/>
            <person name="Sims D."/>
            <person name="Meincke L."/>
            <person name="Bruce D."/>
            <person name="Goodwin L."/>
            <person name="Brettin T."/>
            <person name="Han C."/>
            <person name="Detter J.C."/>
            <person name="Ovchinikova G."/>
            <person name="Pati A."/>
            <person name="Mavromatis K."/>
            <person name="Mikhailova N."/>
            <person name="Chen A."/>
            <person name="Palaniappan K."/>
            <person name="Land M."/>
            <person name="Hauser L."/>
            <person name="Chang Y.J."/>
            <person name="Jeffries C.D."/>
            <person name="Rohde M."/>
            <person name="Sproer C."/>
            <person name="Goker M."/>
            <person name="Bristow J."/>
            <person name="Eisen J.A."/>
            <person name="Markowitz V."/>
            <person name="Hugenholtz P."/>
            <person name="Kyrpides N.C."/>
            <person name="Klenk H.P."/>
            <person name="Chain P."/>
        </authorList>
    </citation>
    <scope>NUCLEOTIDE SEQUENCE [LARGE SCALE GENOMIC DNA]</scope>
    <source>
        <strain evidence="2">ATCC 14647 / DSM 12112 / NCTC 10651 / 9901</strain>
    </source>
</reference>
<dbReference type="AlphaFoldDB" id="D1AWC1"/>
<protein>
    <submittedName>
        <fullName evidence="1">Type II site-specific deoxyribonuclease</fullName>
        <ecNumber evidence="1">3.1.21.4</ecNumber>
    </submittedName>
</protein>
<dbReference type="KEGG" id="smf:Smon_0101"/>
<dbReference type="GO" id="GO:0009036">
    <property type="term" value="F:type II site-specific deoxyribonuclease activity"/>
    <property type="evidence" value="ECO:0007669"/>
    <property type="project" value="UniProtKB-EC"/>
</dbReference>
<name>D1AWC1_STRM9</name>
<proteinExistence type="predicted"/>